<dbReference type="SUPFAM" id="SSF89796">
    <property type="entry name" value="CoA-transferase family III (CaiB/BaiF)"/>
    <property type="match status" value="1"/>
</dbReference>
<dbReference type="EMBL" id="UGQT01000001">
    <property type="protein sequence ID" value="STZ59160.1"/>
    <property type="molecule type" value="Genomic_DNA"/>
</dbReference>
<evidence type="ECO:0000256" key="1">
    <source>
        <dbReference type="ARBA" id="ARBA00022679"/>
    </source>
</evidence>
<dbReference type="InterPro" id="IPR044855">
    <property type="entry name" value="CoA-Trfase_III_dom3_sf"/>
</dbReference>
<dbReference type="Proteomes" id="UP000254978">
    <property type="component" value="Unassembled WGS sequence"/>
</dbReference>
<accession>A0A378TEV8</accession>
<dbReference type="GO" id="GO:0033608">
    <property type="term" value="F:formyl-CoA transferase activity"/>
    <property type="evidence" value="ECO:0007669"/>
    <property type="project" value="UniProtKB-EC"/>
</dbReference>
<dbReference type="InterPro" id="IPR003673">
    <property type="entry name" value="CoA-Trfase_fam_III"/>
</dbReference>
<dbReference type="InterPro" id="IPR050483">
    <property type="entry name" value="CoA-transferase_III_domain"/>
</dbReference>
<dbReference type="AlphaFoldDB" id="A0A378TEV8"/>
<dbReference type="Gene3D" id="3.30.1540.10">
    <property type="entry name" value="formyl-coa transferase, domain 3"/>
    <property type="match status" value="1"/>
</dbReference>
<organism evidence="2 3">
    <name type="scientific">Mycolicibacterium tokaiense</name>
    <dbReference type="NCBI Taxonomy" id="39695"/>
    <lineage>
        <taxon>Bacteria</taxon>
        <taxon>Bacillati</taxon>
        <taxon>Actinomycetota</taxon>
        <taxon>Actinomycetes</taxon>
        <taxon>Mycobacteriales</taxon>
        <taxon>Mycobacteriaceae</taxon>
        <taxon>Mycolicibacterium</taxon>
    </lineage>
</organism>
<name>A0A378TEV8_9MYCO</name>
<protein>
    <submittedName>
        <fullName evidence="2">Recemase</fullName>
        <ecNumber evidence="2">2.8.3.16</ecNumber>
    </submittedName>
</protein>
<evidence type="ECO:0000313" key="3">
    <source>
        <dbReference type="Proteomes" id="UP000254978"/>
    </source>
</evidence>
<dbReference type="EC" id="2.8.3.16" evidence="2"/>
<sequence length="413" mass="44730">MSEALATGPLAGVRVLDFTERMQGPYGTQILADLGAEVIKVERRVSLTVDGRPDERYGPNGRYGLDPEDTTFYAAGFLANNRNKKSVPIDLKNEHGKELVKRLVAASDVVYENFRPGVMARLGFGYEDCVKLNPSVIYASASGFGPDGPYQRRPGQDVLTQAISGFGAMNVSADGRPTPVAMSITDLLGGMNGAIAVLAALHHRQRTGEGQLVEVNLLASGIAAQSEQAVHFLNSDVGEPSRRTVMHAHAYIPAPYGFYATKDGYLALSSGKQIPELCRILEIDDLSEDPRFSDPRSRDRHREEFEALLEAALQSRTTAEWLGLMIPEGLFAAQVNSFAEAFSDEQVEQQGMITTVDSPVGPLKLLAPPYSLSRTPATIRTAPPRHGEHTDEVLQAVGLTAEEISTLRAARAI</sequence>
<evidence type="ECO:0000313" key="2">
    <source>
        <dbReference type="EMBL" id="STZ59160.1"/>
    </source>
</evidence>
<dbReference type="PANTHER" id="PTHR48207:SF3">
    <property type="entry name" value="SUCCINATE--HYDROXYMETHYLGLUTARATE COA-TRANSFERASE"/>
    <property type="match status" value="1"/>
</dbReference>
<reference evidence="2 3" key="1">
    <citation type="submission" date="2018-06" db="EMBL/GenBank/DDBJ databases">
        <authorList>
            <consortium name="Pathogen Informatics"/>
            <person name="Doyle S."/>
        </authorList>
    </citation>
    <scope>NUCLEOTIDE SEQUENCE [LARGE SCALE GENOMIC DNA]</scope>
    <source>
        <strain evidence="2 3">NCTC10821</strain>
    </source>
</reference>
<dbReference type="InterPro" id="IPR023606">
    <property type="entry name" value="CoA-Trfase_III_dom_1_sf"/>
</dbReference>
<dbReference type="Pfam" id="PF02515">
    <property type="entry name" value="CoA_transf_3"/>
    <property type="match status" value="1"/>
</dbReference>
<gene>
    <name evidence="2" type="primary">frc_4</name>
    <name evidence="2" type="ORF">NCTC10821_02683</name>
</gene>
<keyword evidence="1 2" id="KW-0808">Transferase</keyword>
<keyword evidence="3" id="KW-1185">Reference proteome</keyword>
<proteinExistence type="predicted"/>
<dbReference type="PANTHER" id="PTHR48207">
    <property type="entry name" value="SUCCINATE--HYDROXYMETHYLGLUTARATE COA-TRANSFERASE"/>
    <property type="match status" value="1"/>
</dbReference>
<dbReference type="RefSeq" id="WP_163908069.1">
    <property type="nucleotide sequence ID" value="NZ_AP022600.1"/>
</dbReference>
<dbReference type="Gene3D" id="3.40.50.10540">
    <property type="entry name" value="Crotonobetainyl-coa:carnitine coa-transferase, domain 1"/>
    <property type="match status" value="1"/>
</dbReference>